<dbReference type="OrthoDB" id="4062897at2759"/>
<dbReference type="Proteomes" id="UP000001640">
    <property type="component" value="Chromosome 5"/>
</dbReference>
<evidence type="ECO:0008006" key="3">
    <source>
        <dbReference type="Google" id="ProtNLM"/>
    </source>
</evidence>
<reference key="2">
    <citation type="submission" date="2011-08" db="EMBL/GenBank/DDBJ databases">
        <title>Genome sequence of Naumovozyma castellii.</title>
        <authorList>
            <person name="Gordon J.L."/>
            <person name="Armisen D."/>
            <person name="Proux-Wera E."/>
            <person name="OhEigeartaigh S.S."/>
            <person name="Byrne K.P."/>
            <person name="Wolfe K.H."/>
        </authorList>
    </citation>
    <scope>NUCLEOTIDE SEQUENCE</scope>
    <source>
        <strain>Type strain:CBS 4309</strain>
    </source>
</reference>
<sequence length="281" mass="32154">MLFKQWNEFIEPRHQLDFPILSKNDESLQASPIPKVLFPSIAFQNYEKIIITTQLMNPLFPEKLIESKNLGKIETQLTLTEDQNAVNEDGHSWNFNENFPNEFDPDNEDRENQQQAFNFEFPVFAVGKVVIISIQDNFLKISPIFSNIISKKLIEQLPRTIKPLILGSSDRIASVKEINDHTCTLVPPEFITGFIASLLTELTIHNETLQNGENKFQFDAILVPSEGPLGFEKLNLTVIQDLIDLFKEEWPNLDPKVYAEESYRNWKLAGSVLGAQSGLYI</sequence>
<dbReference type="STRING" id="1064592.G0VFT8"/>
<dbReference type="FunCoup" id="G0VFT8">
    <property type="interactions" value="47"/>
</dbReference>
<dbReference type="KEGG" id="ncs:NCAS_0E02850"/>
<dbReference type="Pfam" id="PF10450">
    <property type="entry name" value="POC1"/>
    <property type="match status" value="1"/>
</dbReference>
<dbReference type="InterPro" id="IPR018855">
    <property type="entry name" value="Psome_chaperone_1_fun"/>
</dbReference>
<dbReference type="OMA" id="MLFKQWN"/>
<dbReference type="EMBL" id="HE576756">
    <property type="protein sequence ID" value="CCC70355.1"/>
    <property type="molecule type" value="Genomic_DNA"/>
</dbReference>
<gene>
    <name evidence="1" type="primary">NCAS0E02850</name>
    <name evidence="1" type="ordered locus">NCAS_0E02850</name>
</gene>
<dbReference type="GeneID" id="96903986"/>
<dbReference type="GO" id="GO:0043248">
    <property type="term" value="P:proteasome assembly"/>
    <property type="evidence" value="ECO:0007669"/>
    <property type="project" value="EnsemblFungi"/>
</dbReference>
<dbReference type="HOGENOM" id="CLU_095376_0_0_1"/>
<evidence type="ECO:0000313" key="1">
    <source>
        <dbReference type="EMBL" id="CCC70355.1"/>
    </source>
</evidence>
<dbReference type="InParanoid" id="G0VFT8"/>
<keyword evidence="2" id="KW-1185">Reference proteome</keyword>
<dbReference type="Gene3D" id="3.40.50.12120">
    <property type="entry name" value="POC1 chaperone"/>
    <property type="match status" value="2"/>
</dbReference>
<organism evidence="1 2">
    <name type="scientific">Naumovozyma castellii</name>
    <name type="common">Yeast</name>
    <name type="synonym">Saccharomyces castellii</name>
    <dbReference type="NCBI Taxonomy" id="27288"/>
    <lineage>
        <taxon>Eukaryota</taxon>
        <taxon>Fungi</taxon>
        <taxon>Dikarya</taxon>
        <taxon>Ascomycota</taxon>
        <taxon>Saccharomycotina</taxon>
        <taxon>Saccharomycetes</taxon>
        <taxon>Saccharomycetales</taxon>
        <taxon>Saccharomycetaceae</taxon>
        <taxon>Naumovozyma</taxon>
    </lineage>
</organism>
<dbReference type="eggNOG" id="ENOG502RY9B">
    <property type="taxonomic scope" value="Eukaryota"/>
</dbReference>
<accession>G0VFT8</accession>
<dbReference type="RefSeq" id="XP_003676714.1">
    <property type="nucleotide sequence ID" value="XM_003676666.1"/>
</dbReference>
<proteinExistence type="predicted"/>
<name>G0VFT8_NAUCA</name>
<reference evidence="1 2" key="1">
    <citation type="journal article" date="2011" name="Proc. Natl. Acad. Sci. U.S.A.">
        <title>Evolutionary erosion of yeast sex chromosomes by mating-type switching accidents.</title>
        <authorList>
            <person name="Gordon J.L."/>
            <person name="Armisen D."/>
            <person name="Proux-Wera E."/>
            <person name="Oheigeartaigh S.S."/>
            <person name="Byrne K.P."/>
            <person name="Wolfe K.H."/>
        </authorList>
    </citation>
    <scope>NUCLEOTIDE SEQUENCE [LARGE SCALE GENOMIC DNA]</scope>
    <source>
        <strain evidence="2">ATCC 76901 / BCRC 22586 / CBS 4309 / NBRC 1992 / NRRL Y-12630</strain>
    </source>
</reference>
<dbReference type="AlphaFoldDB" id="G0VFT8"/>
<dbReference type="InterPro" id="IPR038605">
    <property type="entry name" value="Pba1_sf"/>
</dbReference>
<evidence type="ECO:0000313" key="2">
    <source>
        <dbReference type="Proteomes" id="UP000001640"/>
    </source>
</evidence>
<protein>
    <recommendedName>
        <fullName evidence="3">Proteasome assembly chaperone 1</fullName>
    </recommendedName>
</protein>